<accession>A0A915MMM2</accession>
<organism evidence="1 2">
    <name type="scientific">Meloidogyne javanica</name>
    <name type="common">Root-knot nematode worm</name>
    <dbReference type="NCBI Taxonomy" id="6303"/>
    <lineage>
        <taxon>Eukaryota</taxon>
        <taxon>Metazoa</taxon>
        <taxon>Ecdysozoa</taxon>
        <taxon>Nematoda</taxon>
        <taxon>Chromadorea</taxon>
        <taxon>Rhabditida</taxon>
        <taxon>Tylenchina</taxon>
        <taxon>Tylenchomorpha</taxon>
        <taxon>Tylenchoidea</taxon>
        <taxon>Meloidogynidae</taxon>
        <taxon>Meloidogyninae</taxon>
        <taxon>Meloidogyne</taxon>
        <taxon>Meloidogyne incognita group</taxon>
    </lineage>
</organism>
<dbReference type="Proteomes" id="UP000887561">
    <property type="component" value="Unplaced"/>
</dbReference>
<reference evidence="2" key="1">
    <citation type="submission" date="2022-11" db="UniProtKB">
        <authorList>
            <consortium name="WormBaseParasite"/>
        </authorList>
    </citation>
    <scope>IDENTIFICATION</scope>
</reference>
<dbReference type="AlphaFoldDB" id="A0A915MMM2"/>
<evidence type="ECO:0000313" key="1">
    <source>
        <dbReference type="Proteomes" id="UP000887561"/>
    </source>
</evidence>
<keyword evidence="1" id="KW-1185">Reference proteome</keyword>
<proteinExistence type="predicted"/>
<protein>
    <submittedName>
        <fullName evidence="2">Glucuronosyltransferase</fullName>
    </submittedName>
</protein>
<evidence type="ECO:0000313" key="2">
    <source>
        <dbReference type="WBParaSite" id="scaffold42028_cov294.g23946"/>
    </source>
</evidence>
<name>A0A915MMM2_MELJA</name>
<sequence length="83" mass="9406">FYLSSLVEHLGIGIYVKVIFDENGVDSEAFGVDFQNALNKMMIDNNIYRKTAGELRTKILLDLKENGPKKNIFLKKISEVIGK</sequence>
<dbReference type="WBParaSite" id="scaffold42028_cov294.g23946">
    <property type="protein sequence ID" value="scaffold42028_cov294.g23946"/>
    <property type="gene ID" value="scaffold42028_cov294.g23946"/>
</dbReference>